<dbReference type="AlphaFoldDB" id="D2RFV4"/>
<evidence type="ECO:0000313" key="8">
    <source>
        <dbReference type="Proteomes" id="UP000001901"/>
    </source>
</evidence>
<reference evidence="7 8" key="1">
    <citation type="journal article" date="2010" name="Stand. Genomic Sci.">
        <title>Complete genome sequence of Archaeoglobus profundus type strain (AV18).</title>
        <authorList>
            <person name="von Jan M."/>
            <person name="Lapidus A."/>
            <person name="Del Rio T.G."/>
            <person name="Copeland A."/>
            <person name="Tice H."/>
            <person name="Cheng J.F."/>
            <person name="Lucas S."/>
            <person name="Chen F."/>
            <person name="Nolan M."/>
            <person name="Goodwin L."/>
            <person name="Han C."/>
            <person name="Pitluck S."/>
            <person name="Liolios K."/>
            <person name="Ivanova N."/>
            <person name="Mavromatis K."/>
            <person name="Ovchinnikova G."/>
            <person name="Chertkov O."/>
            <person name="Pati A."/>
            <person name="Chen A."/>
            <person name="Palaniappan K."/>
            <person name="Land M."/>
            <person name="Hauser L."/>
            <person name="Chang Y.J."/>
            <person name="Jeffries C.D."/>
            <person name="Saunders E."/>
            <person name="Brettin T."/>
            <person name="Detter J.C."/>
            <person name="Chain P."/>
            <person name="Eichinger K."/>
            <person name="Huber H."/>
            <person name="Spring S."/>
            <person name="Rohde M."/>
            <person name="Goker M."/>
            <person name="Wirth R."/>
            <person name="Woyke T."/>
            <person name="Bristow J."/>
            <person name="Eisen J.A."/>
            <person name="Markowitz V."/>
            <person name="Hugenholtz P."/>
            <person name="Kyrpides N.C."/>
            <person name="Klenk H.P."/>
        </authorList>
    </citation>
    <scope>NUCLEOTIDE SEQUENCE [LARGE SCALE GENOMIC DNA]</scope>
    <source>
        <strain evidence="8">DSM 5631 / JCM 9629 / NBRC 100127 / Av18</strain>
    </source>
</reference>
<evidence type="ECO:0000259" key="6">
    <source>
        <dbReference type="Pfam" id="PF07992"/>
    </source>
</evidence>
<dbReference type="PRINTS" id="PR00411">
    <property type="entry name" value="PNDRDTASEI"/>
</dbReference>
<dbReference type="OrthoDB" id="38899at2157"/>
<keyword evidence="3" id="KW-0285">Flavoprotein</keyword>
<proteinExistence type="inferred from homology"/>
<dbReference type="PRINTS" id="PR00368">
    <property type="entry name" value="FADPNR"/>
</dbReference>
<comment type="similarity">
    <text evidence="2">Belongs to the NADH dehydrogenase family.</text>
</comment>
<dbReference type="InterPro" id="IPR036188">
    <property type="entry name" value="FAD/NAD-bd_sf"/>
</dbReference>
<evidence type="ECO:0000256" key="1">
    <source>
        <dbReference type="ARBA" id="ARBA00001974"/>
    </source>
</evidence>
<evidence type="ECO:0000256" key="3">
    <source>
        <dbReference type="ARBA" id="ARBA00022630"/>
    </source>
</evidence>
<organism evidence="7 8">
    <name type="scientific">Archaeoglobus profundus (strain DSM 5631 / JCM 9629 / NBRC 100127 / Av18)</name>
    <dbReference type="NCBI Taxonomy" id="572546"/>
    <lineage>
        <taxon>Archaea</taxon>
        <taxon>Methanobacteriati</taxon>
        <taxon>Methanobacteriota</taxon>
        <taxon>Archaeoglobi</taxon>
        <taxon>Archaeoglobales</taxon>
        <taxon>Archaeoglobaceae</taxon>
        <taxon>Archaeoglobus</taxon>
    </lineage>
</organism>
<dbReference type="STRING" id="572546.Arcpr_0107"/>
<evidence type="ECO:0000256" key="5">
    <source>
        <dbReference type="ARBA" id="ARBA00023002"/>
    </source>
</evidence>
<dbReference type="GO" id="GO:0003955">
    <property type="term" value="F:NAD(P)H dehydrogenase (quinone) activity"/>
    <property type="evidence" value="ECO:0007669"/>
    <property type="project" value="TreeGrafter"/>
</dbReference>
<name>D2RFV4_ARCPA</name>
<dbReference type="KEGG" id="apo:Arcpr_0107"/>
<evidence type="ECO:0000256" key="2">
    <source>
        <dbReference type="ARBA" id="ARBA00005272"/>
    </source>
</evidence>
<keyword evidence="4" id="KW-0274">FAD</keyword>
<sequence length="340" mass="37649">MKVVVAGGGIGGLELINNLRGLDVTLVEPRERMVCQALLPEYIVGKVGDDEVSISIPEFCDRHGVNWVRDAVLKVEGNRVITERDEIEFDCLVISIGAKPFVFENTCSLGNLEDAKMCKKAVEDAESVVVIGSGATGVECAFELREMGLNVTLVEYLDRVLPTFNPRVSSYVKKLLEKEGVKVATSCKVIGVNEVVKTNKGDLDCDVAISCAGVIPNTIEGLRREKGGIVVDEYLRARENVFAIGDCALVKVNGKIATKTAFEAEMQARYTAKNLMRIANNESLVKYKIHSSVDRPIAFITLARERAILIYKGIFIPKPMKILYKVKKRVLEEFMKRYKV</sequence>
<dbReference type="GeneID" id="8738753"/>
<evidence type="ECO:0000256" key="4">
    <source>
        <dbReference type="ARBA" id="ARBA00022827"/>
    </source>
</evidence>
<feature type="domain" description="FAD/NAD(P)-binding" evidence="6">
    <location>
        <begin position="1"/>
        <end position="255"/>
    </location>
</feature>
<dbReference type="PANTHER" id="PTHR42913:SF3">
    <property type="entry name" value="64 KDA MITOCHONDRIAL NADH DEHYDROGENASE (EUROFUNG)"/>
    <property type="match status" value="1"/>
</dbReference>
<comment type="cofactor">
    <cofactor evidence="1">
        <name>FAD</name>
        <dbReference type="ChEBI" id="CHEBI:57692"/>
    </cofactor>
</comment>
<dbReference type="HOGENOM" id="CLU_021377_4_0_2"/>
<dbReference type="eggNOG" id="arCOG01067">
    <property type="taxonomic scope" value="Archaea"/>
</dbReference>
<dbReference type="EMBL" id="CP001857">
    <property type="protein sequence ID" value="ADB57179.1"/>
    <property type="molecule type" value="Genomic_DNA"/>
</dbReference>
<dbReference type="Gene3D" id="3.50.50.100">
    <property type="match status" value="1"/>
</dbReference>
<keyword evidence="5" id="KW-0560">Oxidoreductase</keyword>
<dbReference type="Pfam" id="PF07992">
    <property type="entry name" value="Pyr_redox_2"/>
    <property type="match status" value="1"/>
</dbReference>
<dbReference type="PaxDb" id="572546-Arcpr_0107"/>
<dbReference type="RefSeq" id="WP_012939515.1">
    <property type="nucleotide sequence ID" value="NC_013741.1"/>
</dbReference>
<dbReference type="SUPFAM" id="SSF51905">
    <property type="entry name" value="FAD/NAD(P)-binding domain"/>
    <property type="match status" value="2"/>
</dbReference>
<dbReference type="PANTHER" id="PTHR42913">
    <property type="entry name" value="APOPTOSIS-INDUCING FACTOR 1"/>
    <property type="match status" value="1"/>
</dbReference>
<gene>
    <name evidence="7" type="ordered locus">Arcpr_0107</name>
</gene>
<dbReference type="GO" id="GO:0019646">
    <property type="term" value="P:aerobic electron transport chain"/>
    <property type="evidence" value="ECO:0007669"/>
    <property type="project" value="TreeGrafter"/>
</dbReference>
<protein>
    <submittedName>
        <fullName evidence="7">FAD-dependent pyridine nucleotide-disulphide oxidoreductase</fullName>
    </submittedName>
</protein>
<dbReference type="InterPro" id="IPR051169">
    <property type="entry name" value="NADH-Q_oxidoreductase"/>
</dbReference>
<keyword evidence="8" id="KW-1185">Reference proteome</keyword>
<evidence type="ECO:0000313" key="7">
    <source>
        <dbReference type="EMBL" id="ADB57179.1"/>
    </source>
</evidence>
<dbReference type="InterPro" id="IPR023753">
    <property type="entry name" value="FAD/NAD-binding_dom"/>
</dbReference>
<accession>D2RFV4</accession>
<dbReference type="Proteomes" id="UP000001901">
    <property type="component" value="Chromosome"/>
</dbReference>